<organism evidence="1 2">
    <name type="scientific">Parafrankia irregularis</name>
    <dbReference type="NCBI Taxonomy" id="795642"/>
    <lineage>
        <taxon>Bacteria</taxon>
        <taxon>Bacillati</taxon>
        <taxon>Actinomycetota</taxon>
        <taxon>Actinomycetes</taxon>
        <taxon>Frankiales</taxon>
        <taxon>Frankiaceae</taxon>
        <taxon>Parafrankia</taxon>
    </lineage>
</organism>
<gene>
    <name evidence="1" type="ORF">Ga0074812_10742</name>
</gene>
<reference evidence="2" key="1">
    <citation type="submission" date="2015-11" db="EMBL/GenBank/DDBJ databases">
        <authorList>
            <person name="Varghese N."/>
        </authorList>
    </citation>
    <scope>NUCLEOTIDE SEQUENCE [LARGE SCALE GENOMIC DNA]</scope>
    <source>
        <strain evidence="2">DSM 45899</strain>
    </source>
</reference>
<dbReference type="EMBL" id="FAOZ01000007">
    <property type="protein sequence ID" value="CUU56158.1"/>
    <property type="molecule type" value="Genomic_DNA"/>
</dbReference>
<keyword evidence="2" id="KW-1185">Reference proteome</keyword>
<proteinExistence type="predicted"/>
<sequence length="202" mass="21692">MAVPAHGGTMTAMRLGTADHLGWAVAVTATEDHQVVDRRRIELIEPGLPVAPIHHCGGPHQLHRSGEPLRDAELAALVAEVRASALRAASAALDELVAALPAPIVSLSLRTWPASFPADIAVQRRVPYESRADAVMYRQVLADVARNRGWVIHSYDPRTVEAEAVRGLGERTDEVLRGPRATLGPPWGKDHRVAFAATIVAA</sequence>
<evidence type="ECO:0000313" key="2">
    <source>
        <dbReference type="Proteomes" id="UP000198802"/>
    </source>
</evidence>
<dbReference type="Proteomes" id="UP000198802">
    <property type="component" value="Unassembled WGS sequence"/>
</dbReference>
<name>A0A0S4QM56_9ACTN</name>
<accession>A0A0S4QM56</accession>
<dbReference type="AlphaFoldDB" id="A0A0S4QM56"/>
<evidence type="ECO:0000313" key="1">
    <source>
        <dbReference type="EMBL" id="CUU56158.1"/>
    </source>
</evidence>
<protein>
    <submittedName>
        <fullName evidence="1">Uncharacterized protein</fullName>
    </submittedName>
</protein>